<name>A0ABV9GYG5_9BURK</name>
<dbReference type="Proteomes" id="UP001595967">
    <property type="component" value="Unassembled WGS sequence"/>
</dbReference>
<gene>
    <name evidence="1" type="ORF">ACFO3A_12350</name>
</gene>
<dbReference type="RefSeq" id="WP_377726779.1">
    <property type="nucleotide sequence ID" value="NZ_JBHSEW010000011.1"/>
</dbReference>
<reference evidence="2" key="1">
    <citation type="journal article" date="2019" name="Int. J. Syst. Evol. Microbiol.">
        <title>The Global Catalogue of Microorganisms (GCM) 10K type strain sequencing project: providing services to taxonomists for standard genome sequencing and annotation.</title>
        <authorList>
            <consortium name="The Broad Institute Genomics Platform"/>
            <consortium name="The Broad Institute Genome Sequencing Center for Infectious Disease"/>
            <person name="Wu L."/>
            <person name="Ma J."/>
        </authorList>
    </citation>
    <scope>NUCLEOTIDE SEQUENCE [LARGE SCALE GENOMIC DNA]</scope>
    <source>
        <strain evidence="2">JCM 11650</strain>
    </source>
</reference>
<protein>
    <submittedName>
        <fullName evidence="1">Uncharacterized protein</fullName>
    </submittedName>
</protein>
<accession>A0ABV9GYG5</accession>
<keyword evidence="2" id="KW-1185">Reference proteome</keyword>
<proteinExistence type="predicted"/>
<comment type="caution">
    <text evidence="1">The sequence shown here is derived from an EMBL/GenBank/DDBJ whole genome shotgun (WGS) entry which is preliminary data.</text>
</comment>
<organism evidence="1 2">
    <name type="scientific">Comamonas nitrativorans</name>
    <dbReference type="NCBI Taxonomy" id="108437"/>
    <lineage>
        <taxon>Bacteria</taxon>
        <taxon>Pseudomonadati</taxon>
        <taxon>Pseudomonadota</taxon>
        <taxon>Betaproteobacteria</taxon>
        <taxon>Burkholderiales</taxon>
        <taxon>Comamonadaceae</taxon>
        <taxon>Comamonas</taxon>
    </lineage>
</organism>
<sequence>MTDATHRAAPAKAVVAEAAAPVSALARLRQSPQWRWATPEQRVVLQRIAAQRDQWLLNRLTREREAALLASAQEVDANAPLPQRLAAFARLHPTTMAAAVAGVALAFGPKRLLRVLRSSLPTLLPLLAKLKR</sequence>
<evidence type="ECO:0000313" key="1">
    <source>
        <dbReference type="EMBL" id="MFC4623002.1"/>
    </source>
</evidence>
<evidence type="ECO:0000313" key="2">
    <source>
        <dbReference type="Proteomes" id="UP001595967"/>
    </source>
</evidence>
<dbReference type="EMBL" id="JBHSEW010000011">
    <property type="protein sequence ID" value="MFC4623002.1"/>
    <property type="molecule type" value="Genomic_DNA"/>
</dbReference>